<reference evidence="7 8" key="1">
    <citation type="submission" date="2018-05" db="EMBL/GenBank/DDBJ databases">
        <title>Freshwater and sediment microbial communities from various areas in North America, analyzing microbe dynamics in response to fracking.</title>
        <authorList>
            <person name="Lamendella R."/>
        </authorList>
    </citation>
    <scope>NUCLEOTIDE SEQUENCE [LARGE SCALE GENOMIC DNA]</scope>
    <source>
        <strain evidence="7 8">15_TX</strain>
    </source>
</reference>
<dbReference type="Proteomes" id="UP000247150">
    <property type="component" value="Unassembled WGS sequence"/>
</dbReference>
<evidence type="ECO:0000259" key="6">
    <source>
        <dbReference type="Pfam" id="PF03328"/>
    </source>
</evidence>
<dbReference type="AlphaFoldDB" id="A0A2V2ZMC6"/>
<dbReference type="InterPro" id="IPR015813">
    <property type="entry name" value="Pyrv/PenolPyrv_kinase-like_dom"/>
</dbReference>
<dbReference type="GO" id="GO:0016829">
    <property type="term" value="F:lyase activity"/>
    <property type="evidence" value="ECO:0007669"/>
    <property type="project" value="UniProtKB-KW"/>
</dbReference>
<dbReference type="GO" id="GO:0000287">
    <property type="term" value="F:magnesium ion binding"/>
    <property type="evidence" value="ECO:0007669"/>
    <property type="project" value="TreeGrafter"/>
</dbReference>
<dbReference type="GO" id="GO:0006107">
    <property type="term" value="P:oxaloacetate metabolic process"/>
    <property type="evidence" value="ECO:0007669"/>
    <property type="project" value="TreeGrafter"/>
</dbReference>
<comment type="cofactor">
    <cofactor evidence="1">
        <name>Mg(2+)</name>
        <dbReference type="ChEBI" id="CHEBI:18420"/>
    </cofactor>
</comment>
<dbReference type="PANTHER" id="PTHR32308:SF0">
    <property type="entry name" value="HPCH_HPAI ALDOLASE_CITRATE LYASE DOMAIN-CONTAINING PROTEIN"/>
    <property type="match status" value="1"/>
</dbReference>
<dbReference type="PANTHER" id="PTHR32308">
    <property type="entry name" value="LYASE BETA SUBUNIT, PUTATIVE (AFU_ORTHOLOGUE AFUA_4G13030)-RELATED"/>
    <property type="match status" value="1"/>
</dbReference>
<evidence type="ECO:0000313" key="8">
    <source>
        <dbReference type="Proteomes" id="UP000247150"/>
    </source>
</evidence>
<keyword evidence="3 5" id="KW-0460">Magnesium</keyword>
<feature type="binding site" evidence="4">
    <location>
        <position position="128"/>
    </location>
    <ligand>
        <name>substrate</name>
    </ligand>
</feature>
<dbReference type="EMBL" id="QGTW01000014">
    <property type="protein sequence ID" value="PWW20824.1"/>
    <property type="molecule type" value="Genomic_DNA"/>
</dbReference>
<dbReference type="PIRSF" id="PIRSF015582">
    <property type="entry name" value="Cit_lyase_B"/>
    <property type="match status" value="1"/>
</dbReference>
<comment type="caution">
    <text evidence="7">The sequence shown here is derived from an EMBL/GenBank/DDBJ whole genome shotgun (WGS) entry which is preliminary data.</text>
</comment>
<evidence type="ECO:0000256" key="1">
    <source>
        <dbReference type="ARBA" id="ARBA00001946"/>
    </source>
</evidence>
<evidence type="ECO:0000256" key="4">
    <source>
        <dbReference type="PIRSR" id="PIRSR015582-1"/>
    </source>
</evidence>
<name>A0A2V2ZMC6_9BACI</name>
<feature type="binding site" evidence="5">
    <location>
        <position position="155"/>
    </location>
    <ligand>
        <name>Mg(2+)</name>
        <dbReference type="ChEBI" id="CHEBI:18420"/>
    </ligand>
</feature>
<dbReference type="InterPro" id="IPR040442">
    <property type="entry name" value="Pyrv_kinase-like_dom_sf"/>
</dbReference>
<dbReference type="SUPFAM" id="SSF51621">
    <property type="entry name" value="Phosphoenolpyruvate/pyruvate domain"/>
    <property type="match status" value="1"/>
</dbReference>
<sequence>MAPKRSYLFVPAISEKMMGKAISSEADSVIFDLEDAVAINEKEIARERAKNYLLNYPAEKDVYIRINDFTTVYWRKDIECAVESGAKGIVVPKAESGSNMKVICQTVLELLERAGRKGNTFEVLPLIETASGVHFAFEIANSHYLVSRLVFGSIDYSLDIDCELTDGGEELYYARSQIVNASRAAGIGSPVDAVYPDLSNEEGLNREADRARISGFKSKLAIHPKQLNVIHQVFTPDEKILEEAREIVEAFEEAEQKGSASISVRNKLVDYPVYKKAKGLLQYSGL</sequence>
<keyword evidence="7" id="KW-0456">Lyase</keyword>
<feature type="domain" description="HpcH/HpaI aldolase/citrate lyase" evidence="6">
    <location>
        <begin position="5"/>
        <end position="224"/>
    </location>
</feature>
<proteinExistence type="predicted"/>
<dbReference type="Pfam" id="PF03328">
    <property type="entry name" value="HpcH_HpaI"/>
    <property type="match status" value="1"/>
</dbReference>
<organism evidence="7 8">
    <name type="scientific">Cytobacillus oceanisediminis</name>
    <dbReference type="NCBI Taxonomy" id="665099"/>
    <lineage>
        <taxon>Bacteria</taxon>
        <taxon>Bacillati</taxon>
        <taxon>Bacillota</taxon>
        <taxon>Bacilli</taxon>
        <taxon>Bacillales</taxon>
        <taxon>Bacillaceae</taxon>
        <taxon>Cytobacillus</taxon>
    </lineage>
</organism>
<dbReference type="InterPro" id="IPR005000">
    <property type="entry name" value="Aldolase/citrate-lyase_domain"/>
</dbReference>
<gene>
    <name evidence="7" type="ORF">DFO73_114117</name>
</gene>
<feature type="binding site" evidence="5">
    <location>
        <position position="128"/>
    </location>
    <ligand>
        <name>Mg(2+)</name>
        <dbReference type="ChEBI" id="CHEBI:18420"/>
    </ligand>
</feature>
<keyword evidence="2 5" id="KW-0479">Metal-binding</keyword>
<accession>A0A2V2ZMC6</accession>
<feature type="binding site" evidence="4">
    <location>
        <position position="65"/>
    </location>
    <ligand>
        <name>substrate</name>
    </ligand>
</feature>
<dbReference type="InterPro" id="IPR011206">
    <property type="entry name" value="Citrate_lyase_beta/mcl1/mcl2"/>
</dbReference>
<evidence type="ECO:0000256" key="5">
    <source>
        <dbReference type="PIRSR" id="PIRSR015582-2"/>
    </source>
</evidence>
<dbReference type="Gene3D" id="3.20.20.60">
    <property type="entry name" value="Phosphoenolpyruvate-binding domains"/>
    <property type="match status" value="1"/>
</dbReference>
<dbReference type="RefSeq" id="WP_110066882.1">
    <property type="nucleotide sequence ID" value="NZ_QGTW01000014.1"/>
</dbReference>
<protein>
    <submittedName>
        <fullName evidence="7">Citrate lyase subunit beta/citryl-CoA lyase</fullName>
    </submittedName>
</protein>
<evidence type="ECO:0000256" key="2">
    <source>
        <dbReference type="ARBA" id="ARBA00022723"/>
    </source>
</evidence>
<evidence type="ECO:0000313" key="7">
    <source>
        <dbReference type="EMBL" id="PWW20824.1"/>
    </source>
</evidence>
<evidence type="ECO:0000256" key="3">
    <source>
        <dbReference type="ARBA" id="ARBA00022842"/>
    </source>
</evidence>
<dbReference type="OrthoDB" id="9786940at2"/>